<dbReference type="AlphaFoldDB" id="A0AAV5AB24"/>
<protein>
    <submittedName>
        <fullName evidence="2">Uncharacterized protein</fullName>
    </submittedName>
</protein>
<evidence type="ECO:0000313" key="2">
    <source>
        <dbReference type="EMBL" id="GJJ11819.1"/>
    </source>
</evidence>
<sequence length="336" mass="38765">MESVIPLDSHNNSDSEQEWDAYSDECSESIPSTTLSEKCWSQKIHPRLPARMANTVYDACSRCLIDNTVNDSALTYLYCLSRRLEPRRVNALEFAWGMQRGTLNLNTRFNVLCAAMNNKDFPDVGDGTHNYRFIPHPDMKAVAIHRQIAFFDEESEEELKPEHFIFSSYPFENLGTLTCHLHPKFVICHIGWMAARAGNEVLSKYTTAHPSLLEPIIMCLQICNKWNRLLDKTNPKHLLFLKNKINPGDVITENCDRTGNERLRPHISQKNVKKHQTGVKRKRKSGPPHFVPTNRLRMLEEQISPAHAAQRKWEDILFWRSTISDEHGQSTIQLEN</sequence>
<accession>A0AAV5AB24</accession>
<gene>
    <name evidence="2" type="ORF">Clacol_006057</name>
</gene>
<dbReference type="EMBL" id="BPWL01000007">
    <property type="protein sequence ID" value="GJJ11819.1"/>
    <property type="molecule type" value="Genomic_DNA"/>
</dbReference>
<name>A0AAV5AB24_9AGAM</name>
<evidence type="ECO:0000256" key="1">
    <source>
        <dbReference type="SAM" id="MobiDB-lite"/>
    </source>
</evidence>
<evidence type="ECO:0000313" key="3">
    <source>
        <dbReference type="Proteomes" id="UP001050691"/>
    </source>
</evidence>
<reference evidence="2" key="1">
    <citation type="submission" date="2021-10" db="EMBL/GenBank/DDBJ databases">
        <title>De novo Genome Assembly of Clathrus columnatus (Basidiomycota, Fungi) Using Illumina and Nanopore Sequence Data.</title>
        <authorList>
            <person name="Ogiso-Tanaka E."/>
            <person name="Itagaki H."/>
            <person name="Hosoya T."/>
            <person name="Hosaka K."/>
        </authorList>
    </citation>
    <scope>NUCLEOTIDE SEQUENCE</scope>
    <source>
        <strain evidence="2">MO-923</strain>
    </source>
</reference>
<feature type="region of interest" description="Disordered" evidence="1">
    <location>
        <begin position="273"/>
        <end position="292"/>
    </location>
</feature>
<proteinExistence type="predicted"/>
<feature type="compositionally biased region" description="Basic residues" evidence="1">
    <location>
        <begin position="273"/>
        <end position="286"/>
    </location>
</feature>
<dbReference type="Proteomes" id="UP001050691">
    <property type="component" value="Unassembled WGS sequence"/>
</dbReference>
<comment type="caution">
    <text evidence="2">The sequence shown here is derived from an EMBL/GenBank/DDBJ whole genome shotgun (WGS) entry which is preliminary data.</text>
</comment>
<organism evidence="2 3">
    <name type="scientific">Clathrus columnatus</name>
    <dbReference type="NCBI Taxonomy" id="1419009"/>
    <lineage>
        <taxon>Eukaryota</taxon>
        <taxon>Fungi</taxon>
        <taxon>Dikarya</taxon>
        <taxon>Basidiomycota</taxon>
        <taxon>Agaricomycotina</taxon>
        <taxon>Agaricomycetes</taxon>
        <taxon>Phallomycetidae</taxon>
        <taxon>Phallales</taxon>
        <taxon>Clathraceae</taxon>
        <taxon>Clathrus</taxon>
    </lineage>
</organism>
<keyword evidence="3" id="KW-1185">Reference proteome</keyword>